<comment type="catalytic activity">
    <reaction evidence="1">
        <text>ATP + protein L-histidine = ADP + protein N-phospho-L-histidine.</text>
        <dbReference type="EC" id="2.7.13.3"/>
    </reaction>
</comment>
<organism evidence="11 12">
    <name type="scientific">Nocardioides imazamoxiresistens</name>
    <dbReference type="NCBI Taxonomy" id="3231893"/>
    <lineage>
        <taxon>Bacteria</taxon>
        <taxon>Bacillati</taxon>
        <taxon>Actinomycetota</taxon>
        <taxon>Actinomycetes</taxon>
        <taxon>Propionibacteriales</taxon>
        <taxon>Nocardioidaceae</taxon>
        <taxon>Nocardioides</taxon>
    </lineage>
</organism>
<accession>A0ABU3PX76</accession>
<evidence type="ECO:0000256" key="9">
    <source>
        <dbReference type="SAM" id="Phobius"/>
    </source>
</evidence>
<sequence>MEFAARALAVVATTVPLTLAHDGPAIALALSLSFVILLGLALSVRVDSTPVLLAEAAALAILGAYSAVSVAQLPLAALAIIPFVAGLRRGLVGLLGVVTLQVVVVATSFVAENRRVSVELASDAVVGVLLGIGLGLIALFVRSTLRARDALAPYHEARLLLQELLGLSDTLQAGLDPQAIGARTLAGFQDVVPSLEVSLWAGGGRDLAPIVTGSLLEAVDHGTTGAVDAPPQVEAALRTRSVVLDGDRFAVPLSTIGEQTILAAGHLSPSLALSRRSLAHRLRSAAQHTHTLAAQLDTALLFSEVSHAATRNERRRLAREMHDGVAQDIASMGYLVDAIVDGPLPDDVRPQIELLRGTITRVVAEVRTSVTALRMDADAAQSLGEAVAGLARRLSESSGISIRCTVEERTVRLRPEVEAELLRIAQEAMTNAVKHAGASEIDVECRVDAPRARLVVRDNGRGLGPGRADSHGLTIMRERAQLVGAHLTIDSTGLGTVIHVNLGSRRSPGAPERPPGARP</sequence>
<dbReference type="PANTHER" id="PTHR24421:SF10">
    <property type="entry name" value="NITRATE_NITRITE SENSOR PROTEIN NARQ"/>
    <property type="match status" value="1"/>
</dbReference>
<comment type="caution">
    <text evidence="11">The sequence shown here is derived from an EMBL/GenBank/DDBJ whole genome shotgun (WGS) entry which is preliminary data.</text>
</comment>
<evidence type="ECO:0000256" key="6">
    <source>
        <dbReference type="ARBA" id="ARBA00022777"/>
    </source>
</evidence>
<evidence type="ECO:0000256" key="4">
    <source>
        <dbReference type="ARBA" id="ARBA00022679"/>
    </source>
</evidence>
<keyword evidence="3" id="KW-0597">Phosphoprotein</keyword>
<dbReference type="Proteomes" id="UP001268542">
    <property type="component" value="Unassembled WGS sequence"/>
</dbReference>
<dbReference type="InterPro" id="IPR036890">
    <property type="entry name" value="HATPase_C_sf"/>
</dbReference>
<keyword evidence="12" id="KW-1185">Reference proteome</keyword>
<keyword evidence="9" id="KW-0472">Membrane</keyword>
<dbReference type="Gene3D" id="3.30.565.10">
    <property type="entry name" value="Histidine kinase-like ATPase, C-terminal domain"/>
    <property type="match status" value="1"/>
</dbReference>
<feature type="transmembrane region" description="Helical" evidence="9">
    <location>
        <begin position="56"/>
        <end position="85"/>
    </location>
</feature>
<feature type="transmembrane region" description="Helical" evidence="9">
    <location>
        <begin position="123"/>
        <end position="141"/>
    </location>
</feature>
<keyword evidence="9" id="KW-1133">Transmembrane helix</keyword>
<dbReference type="PANTHER" id="PTHR24421">
    <property type="entry name" value="NITRATE/NITRITE SENSOR PROTEIN NARX-RELATED"/>
    <property type="match status" value="1"/>
</dbReference>
<reference evidence="11 12" key="1">
    <citation type="submission" date="2023-08" db="EMBL/GenBank/DDBJ databases">
        <title>Nocardioides seae sp. nov., a bacterium isolated from a soil.</title>
        <authorList>
            <person name="Wang X."/>
        </authorList>
    </citation>
    <scope>NUCLEOTIDE SEQUENCE [LARGE SCALE GENOMIC DNA]</scope>
    <source>
        <strain evidence="11 12">YZH12</strain>
    </source>
</reference>
<evidence type="ECO:0000256" key="1">
    <source>
        <dbReference type="ARBA" id="ARBA00000085"/>
    </source>
</evidence>
<dbReference type="Gene3D" id="1.20.5.1930">
    <property type="match status" value="1"/>
</dbReference>
<evidence type="ECO:0000256" key="2">
    <source>
        <dbReference type="ARBA" id="ARBA00012438"/>
    </source>
</evidence>
<dbReference type="InterPro" id="IPR003594">
    <property type="entry name" value="HATPase_dom"/>
</dbReference>
<dbReference type="SMART" id="SM00387">
    <property type="entry name" value="HATPase_c"/>
    <property type="match status" value="1"/>
</dbReference>
<keyword evidence="9" id="KW-0812">Transmembrane</keyword>
<name>A0ABU3PX76_9ACTN</name>
<keyword evidence="4" id="KW-0808">Transferase</keyword>
<dbReference type="InterPro" id="IPR050482">
    <property type="entry name" value="Sensor_HK_TwoCompSys"/>
</dbReference>
<proteinExistence type="predicted"/>
<dbReference type="SUPFAM" id="SSF55874">
    <property type="entry name" value="ATPase domain of HSP90 chaperone/DNA topoisomerase II/histidine kinase"/>
    <property type="match status" value="1"/>
</dbReference>
<evidence type="ECO:0000259" key="10">
    <source>
        <dbReference type="SMART" id="SM00387"/>
    </source>
</evidence>
<evidence type="ECO:0000313" key="12">
    <source>
        <dbReference type="Proteomes" id="UP001268542"/>
    </source>
</evidence>
<protein>
    <recommendedName>
        <fullName evidence="2">histidine kinase</fullName>
        <ecNumber evidence="2">2.7.13.3</ecNumber>
    </recommendedName>
</protein>
<keyword evidence="8" id="KW-0902">Two-component regulatory system</keyword>
<keyword evidence="5" id="KW-0547">Nucleotide-binding</keyword>
<gene>
    <name evidence="11" type="ORF">RDV89_11980</name>
</gene>
<dbReference type="Pfam" id="PF02518">
    <property type="entry name" value="HATPase_c"/>
    <property type="match status" value="1"/>
</dbReference>
<dbReference type="EMBL" id="JAVYII010000005">
    <property type="protein sequence ID" value="MDT9593791.1"/>
    <property type="molecule type" value="Genomic_DNA"/>
</dbReference>
<keyword evidence="7" id="KW-0067">ATP-binding</keyword>
<evidence type="ECO:0000256" key="7">
    <source>
        <dbReference type="ARBA" id="ARBA00022840"/>
    </source>
</evidence>
<dbReference type="Pfam" id="PF07730">
    <property type="entry name" value="HisKA_3"/>
    <property type="match status" value="1"/>
</dbReference>
<evidence type="ECO:0000256" key="5">
    <source>
        <dbReference type="ARBA" id="ARBA00022741"/>
    </source>
</evidence>
<feature type="transmembrane region" description="Helical" evidence="9">
    <location>
        <begin position="91"/>
        <end position="111"/>
    </location>
</feature>
<feature type="transmembrane region" description="Helical" evidence="9">
    <location>
        <begin position="25"/>
        <end position="44"/>
    </location>
</feature>
<dbReference type="CDD" id="cd16917">
    <property type="entry name" value="HATPase_UhpB-NarQ-NarX-like"/>
    <property type="match status" value="1"/>
</dbReference>
<evidence type="ECO:0000256" key="8">
    <source>
        <dbReference type="ARBA" id="ARBA00023012"/>
    </source>
</evidence>
<evidence type="ECO:0000256" key="3">
    <source>
        <dbReference type="ARBA" id="ARBA00022553"/>
    </source>
</evidence>
<feature type="domain" description="Histidine kinase/HSP90-like ATPase" evidence="10">
    <location>
        <begin position="416"/>
        <end position="506"/>
    </location>
</feature>
<dbReference type="EC" id="2.7.13.3" evidence="2"/>
<dbReference type="InterPro" id="IPR011712">
    <property type="entry name" value="Sig_transdc_His_kin_sub3_dim/P"/>
</dbReference>
<dbReference type="RefSeq" id="WP_315733285.1">
    <property type="nucleotide sequence ID" value="NZ_JAVYII010000005.1"/>
</dbReference>
<dbReference type="GO" id="GO:0016301">
    <property type="term" value="F:kinase activity"/>
    <property type="evidence" value="ECO:0007669"/>
    <property type="project" value="UniProtKB-KW"/>
</dbReference>
<evidence type="ECO:0000313" key="11">
    <source>
        <dbReference type="EMBL" id="MDT9593791.1"/>
    </source>
</evidence>
<keyword evidence="6 11" id="KW-0418">Kinase</keyword>